<dbReference type="Proteomes" id="UP000176665">
    <property type="component" value="Unassembled WGS sequence"/>
</dbReference>
<accession>A0A1F5YQB8</accession>
<protein>
    <recommendedName>
        <fullName evidence="1">CzcB-like C-terminal circularly permuted SH3-like domain-containing protein</fullName>
    </recommendedName>
</protein>
<dbReference type="Pfam" id="PF25975">
    <property type="entry name" value="CzcB_C"/>
    <property type="match status" value="1"/>
</dbReference>
<sequence>MVGDLSFITSQKKSVLYLPAKYIRSKNGKKFVYLKINDQPVKTDIKTGMEANDLTEITSGLTEGNRVYLAE</sequence>
<organism evidence="2 3">
    <name type="scientific">Candidatus Gottesmanbacteria bacterium RBG_16_37_8</name>
    <dbReference type="NCBI Taxonomy" id="1798371"/>
    <lineage>
        <taxon>Bacteria</taxon>
        <taxon>Candidatus Gottesmaniibacteriota</taxon>
    </lineage>
</organism>
<dbReference type="STRING" id="1798371.A2W14_00475"/>
<reference evidence="2 3" key="1">
    <citation type="journal article" date="2016" name="Nat. Commun.">
        <title>Thousands of microbial genomes shed light on interconnected biogeochemical processes in an aquifer system.</title>
        <authorList>
            <person name="Anantharaman K."/>
            <person name="Brown C.T."/>
            <person name="Hug L.A."/>
            <person name="Sharon I."/>
            <person name="Castelle C.J."/>
            <person name="Probst A.J."/>
            <person name="Thomas B.C."/>
            <person name="Singh A."/>
            <person name="Wilkins M.J."/>
            <person name="Karaoz U."/>
            <person name="Brodie E.L."/>
            <person name="Williams K.H."/>
            <person name="Hubbard S.S."/>
            <person name="Banfield J.F."/>
        </authorList>
    </citation>
    <scope>NUCLEOTIDE SEQUENCE [LARGE SCALE GENOMIC DNA]</scope>
</reference>
<name>A0A1F5YQB8_9BACT</name>
<proteinExistence type="predicted"/>
<dbReference type="Gene3D" id="2.40.420.20">
    <property type="match status" value="1"/>
</dbReference>
<dbReference type="EMBL" id="MFJA01000064">
    <property type="protein sequence ID" value="OGG02379.1"/>
    <property type="molecule type" value="Genomic_DNA"/>
</dbReference>
<evidence type="ECO:0000313" key="2">
    <source>
        <dbReference type="EMBL" id="OGG02379.1"/>
    </source>
</evidence>
<comment type="caution">
    <text evidence="2">The sequence shown here is derived from an EMBL/GenBank/DDBJ whole genome shotgun (WGS) entry which is preliminary data.</text>
</comment>
<gene>
    <name evidence="2" type="ORF">A2W14_00475</name>
</gene>
<evidence type="ECO:0000259" key="1">
    <source>
        <dbReference type="Pfam" id="PF25975"/>
    </source>
</evidence>
<feature type="domain" description="CzcB-like C-terminal circularly permuted SH3-like" evidence="1">
    <location>
        <begin position="19"/>
        <end position="67"/>
    </location>
</feature>
<evidence type="ECO:0000313" key="3">
    <source>
        <dbReference type="Proteomes" id="UP000176665"/>
    </source>
</evidence>
<dbReference type="AlphaFoldDB" id="A0A1F5YQB8"/>
<dbReference type="InterPro" id="IPR058649">
    <property type="entry name" value="CzcB_C"/>
</dbReference>